<reference evidence="4 7" key="2">
    <citation type="submission" date="2018-08" db="EMBL/GenBank/DDBJ databases">
        <title>Complete genome of the Arcobacter molluscorum type strain LMG 25693.</title>
        <authorList>
            <person name="Miller W.G."/>
            <person name="Yee E."/>
            <person name="Bono J.L."/>
        </authorList>
    </citation>
    <scope>NUCLEOTIDE SEQUENCE [LARGE SCALE GENOMIC DNA]</scope>
    <source>
        <strain evidence="4 7">CECT 7696</strain>
    </source>
</reference>
<evidence type="ECO:0000313" key="6">
    <source>
        <dbReference type="Proteomes" id="UP000221222"/>
    </source>
</evidence>
<dbReference type="Gene3D" id="3.40.630.30">
    <property type="match status" value="1"/>
</dbReference>
<proteinExistence type="predicted"/>
<dbReference type="InterPro" id="IPR000182">
    <property type="entry name" value="GNAT_dom"/>
</dbReference>
<dbReference type="GO" id="GO:0016747">
    <property type="term" value="F:acyltransferase activity, transferring groups other than amino-acyl groups"/>
    <property type="evidence" value="ECO:0007669"/>
    <property type="project" value="InterPro"/>
</dbReference>
<sequence length="143" mass="16709">MIRKANKQDINKIVDIWLEVSIIAHDFISSSFWESQVQNMKDIYIPNSLTYVIEYDSQIVGFYSLYKDTLAALFIKSQYQSKGLGKKLLDDAKSKNNTLFLTVYKKNNKACNFYLSNGFNIIKEHIDSNTNQEELEMKFEKIK</sequence>
<dbReference type="EMBL" id="CP032098">
    <property type="protein sequence ID" value="AXX92715.1"/>
    <property type="molecule type" value="Genomic_DNA"/>
</dbReference>
<evidence type="ECO:0000259" key="3">
    <source>
        <dbReference type="PROSITE" id="PS51186"/>
    </source>
</evidence>
<dbReference type="AlphaFoldDB" id="A0A2G1DKY4"/>
<evidence type="ECO:0000313" key="4">
    <source>
        <dbReference type="EMBL" id="AXX92715.1"/>
    </source>
</evidence>
<dbReference type="CDD" id="cd04301">
    <property type="entry name" value="NAT_SF"/>
    <property type="match status" value="1"/>
</dbReference>
<dbReference type="PANTHER" id="PTHR43800:SF1">
    <property type="entry name" value="PEPTIDYL-LYSINE N-ACETYLTRANSFERASE YJAB"/>
    <property type="match status" value="1"/>
</dbReference>
<dbReference type="NCBIfam" id="NF007853">
    <property type="entry name" value="PRK10562.1"/>
    <property type="match status" value="1"/>
</dbReference>
<dbReference type="InterPro" id="IPR016181">
    <property type="entry name" value="Acyl_CoA_acyltransferase"/>
</dbReference>
<dbReference type="SUPFAM" id="SSF55729">
    <property type="entry name" value="Acyl-CoA N-acyltransferases (Nat)"/>
    <property type="match status" value="1"/>
</dbReference>
<protein>
    <submittedName>
        <fullName evidence="4 5">Acetyltransferase</fullName>
    </submittedName>
</protein>
<keyword evidence="1 5" id="KW-0808">Transferase</keyword>
<dbReference type="RefSeq" id="WP_099341491.1">
    <property type="nucleotide sequence ID" value="NZ_CP032098.1"/>
</dbReference>
<dbReference type="PANTHER" id="PTHR43800">
    <property type="entry name" value="PEPTIDYL-LYSINE N-ACETYLTRANSFERASE YJAB"/>
    <property type="match status" value="1"/>
</dbReference>
<dbReference type="PROSITE" id="PS51186">
    <property type="entry name" value="GNAT"/>
    <property type="match status" value="1"/>
</dbReference>
<keyword evidence="2" id="KW-0012">Acyltransferase</keyword>
<evidence type="ECO:0000313" key="5">
    <source>
        <dbReference type="EMBL" id="PHO19131.1"/>
    </source>
</evidence>
<gene>
    <name evidence="4" type="ORF">AMOL_1750</name>
    <name evidence="5" type="ORF">CPU12_02485</name>
</gene>
<accession>A0A2G1DKY4</accession>
<keyword evidence="6" id="KW-1185">Reference proteome</keyword>
<dbReference type="Proteomes" id="UP000221222">
    <property type="component" value="Unassembled WGS sequence"/>
</dbReference>
<dbReference type="KEGG" id="amol:AMOL_1750"/>
<dbReference type="Proteomes" id="UP000262712">
    <property type="component" value="Chromosome"/>
</dbReference>
<evidence type="ECO:0000313" key="7">
    <source>
        <dbReference type="Proteomes" id="UP000262712"/>
    </source>
</evidence>
<evidence type="ECO:0000256" key="2">
    <source>
        <dbReference type="ARBA" id="ARBA00023315"/>
    </source>
</evidence>
<name>A0A2G1DKY4_9BACT</name>
<feature type="domain" description="N-acetyltransferase" evidence="3">
    <location>
        <begin position="1"/>
        <end position="142"/>
    </location>
</feature>
<dbReference type="EMBL" id="NXFY01000002">
    <property type="protein sequence ID" value="PHO19131.1"/>
    <property type="molecule type" value="Genomic_DNA"/>
</dbReference>
<reference evidence="5 6" key="1">
    <citation type="submission" date="2017-09" db="EMBL/GenBank/DDBJ databases">
        <title>Arcobacter canalis sp. nov., a new species isolated from a water canal contaminated with urban sewage.</title>
        <authorList>
            <person name="Perez-Cataluna A."/>
            <person name="Salas-Masso N."/>
            <person name="Figueras M.J."/>
        </authorList>
    </citation>
    <scope>NUCLEOTIDE SEQUENCE [LARGE SCALE GENOMIC DNA]</scope>
    <source>
        <strain evidence="5 6">F98-3</strain>
    </source>
</reference>
<organism evidence="5 6">
    <name type="scientific">Malaciobacter molluscorum LMG 25693</name>
    <dbReference type="NCBI Taxonomy" id="870501"/>
    <lineage>
        <taxon>Bacteria</taxon>
        <taxon>Pseudomonadati</taxon>
        <taxon>Campylobacterota</taxon>
        <taxon>Epsilonproteobacteria</taxon>
        <taxon>Campylobacterales</taxon>
        <taxon>Arcobacteraceae</taxon>
        <taxon>Malaciobacter</taxon>
    </lineage>
</organism>
<dbReference type="Pfam" id="PF13508">
    <property type="entry name" value="Acetyltransf_7"/>
    <property type="match status" value="1"/>
</dbReference>
<evidence type="ECO:0000256" key="1">
    <source>
        <dbReference type="ARBA" id="ARBA00022679"/>
    </source>
</evidence>